<keyword evidence="1" id="KW-1133">Transmembrane helix</keyword>
<organism evidence="2 3">
    <name type="scientific">Phyllobacterium brassicacearum</name>
    <dbReference type="NCBI Taxonomy" id="314235"/>
    <lineage>
        <taxon>Bacteria</taxon>
        <taxon>Pseudomonadati</taxon>
        <taxon>Pseudomonadota</taxon>
        <taxon>Alphaproteobacteria</taxon>
        <taxon>Hyphomicrobiales</taxon>
        <taxon>Phyllobacteriaceae</taxon>
        <taxon>Phyllobacterium</taxon>
    </lineage>
</organism>
<feature type="transmembrane region" description="Helical" evidence="1">
    <location>
        <begin position="93"/>
        <end position="116"/>
    </location>
</feature>
<gene>
    <name evidence="2" type="ORF">CU102_06655</name>
</gene>
<proteinExistence type="predicted"/>
<protein>
    <submittedName>
        <fullName evidence="2">Uncharacterized protein</fullName>
    </submittedName>
</protein>
<evidence type="ECO:0000313" key="2">
    <source>
        <dbReference type="EMBL" id="PSH69928.1"/>
    </source>
</evidence>
<dbReference type="RefSeq" id="WP_106710229.1">
    <property type="nucleotide sequence ID" value="NZ_PGGO01000003.1"/>
</dbReference>
<keyword evidence="1" id="KW-0812">Transmembrane</keyword>
<name>A0A2P7BTY0_9HYPH</name>
<reference evidence="3" key="1">
    <citation type="submission" date="2017-11" db="EMBL/GenBank/DDBJ databases">
        <authorList>
            <person name="Kuznetsova I."/>
            <person name="Sazanova A."/>
            <person name="Chirak E."/>
            <person name="Safronova V."/>
            <person name="Willems A."/>
        </authorList>
    </citation>
    <scope>NUCLEOTIDE SEQUENCE [LARGE SCALE GENOMIC DNA]</scope>
    <source>
        <strain evidence="3">STM 196</strain>
    </source>
</reference>
<accession>A0A2P7BTY0</accession>
<feature type="transmembrane region" description="Helical" evidence="1">
    <location>
        <begin position="173"/>
        <end position="190"/>
    </location>
</feature>
<dbReference type="EMBL" id="PGGO01000003">
    <property type="protein sequence ID" value="PSH69928.1"/>
    <property type="molecule type" value="Genomic_DNA"/>
</dbReference>
<sequence>MNYWFWLFILVPPVLVFSEKPEVSAWLQAARLIFATALACYTFLAGAIAWQKFWLIMEEPHPCIGGLIETDPLILETCKSFVYIALYSHLTSYIFFSCILAAIYVGINEAIWRVVFRRALAQLDGSHFLSNILLIYIAPVLIFFIICILFLMFRWVSPESSNGAIQPPGPMNYWLWSFIILLPVFVSVSNQSRIPGLRLGDC</sequence>
<feature type="transmembrane region" description="Helical" evidence="1">
    <location>
        <begin position="28"/>
        <end position="50"/>
    </location>
</feature>
<evidence type="ECO:0000256" key="1">
    <source>
        <dbReference type="SAM" id="Phobius"/>
    </source>
</evidence>
<dbReference type="OrthoDB" id="8116607at2"/>
<dbReference type="AlphaFoldDB" id="A0A2P7BTY0"/>
<feature type="transmembrane region" description="Helical" evidence="1">
    <location>
        <begin position="128"/>
        <end position="153"/>
    </location>
</feature>
<evidence type="ECO:0000313" key="3">
    <source>
        <dbReference type="Proteomes" id="UP000241444"/>
    </source>
</evidence>
<keyword evidence="3" id="KW-1185">Reference proteome</keyword>
<comment type="caution">
    <text evidence="2">The sequence shown here is derived from an EMBL/GenBank/DDBJ whole genome shotgun (WGS) entry which is preliminary data.</text>
</comment>
<keyword evidence="1" id="KW-0472">Membrane</keyword>
<dbReference type="Proteomes" id="UP000241444">
    <property type="component" value="Unassembled WGS sequence"/>
</dbReference>